<dbReference type="Pfam" id="PF15738">
    <property type="entry name" value="YafQ_toxin"/>
    <property type="match status" value="1"/>
</dbReference>
<accession>A0ABT7XGT7</accession>
<gene>
    <name evidence="2" type="ORF">QVN30_09930</name>
</gene>
<organism evidence="2 3">
    <name type="scientific">Collinsella ihumii</name>
    <dbReference type="NCBI Taxonomy" id="1720204"/>
    <lineage>
        <taxon>Bacteria</taxon>
        <taxon>Bacillati</taxon>
        <taxon>Actinomycetota</taxon>
        <taxon>Coriobacteriia</taxon>
        <taxon>Coriobacteriales</taxon>
        <taxon>Coriobacteriaceae</taxon>
        <taxon>Collinsella</taxon>
    </lineage>
</organism>
<reference evidence="2" key="1">
    <citation type="submission" date="2023-06" db="EMBL/GenBank/DDBJ databases">
        <authorList>
            <person name="Zeman M."/>
            <person name="Kubasova T."/>
            <person name="Jahodarova E."/>
            <person name="Nykrynova M."/>
            <person name="Rychlik I."/>
        </authorList>
    </citation>
    <scope>NUCLEOTIDE SEQUENCE</scope>
    <source>
        <strain evidence="2">176_SSukc20</strain>
    </source>
</reference>
<dbReference type="InterPro" id="IPR035093">
    <property type="entry name" value="RelE/ParE_toxin_dom_sf"/>
</dbReference>
<dbReference type="InterPro" id="IPR007712">
    <property type="entry name" value="RelE/ParE_toxin"/>
</dbReference>
<keyword evidence="1" id="KW-1277">Toxin-antitoxin system</keyword>
<keyword evidence="3" id="KW-1185">Reference proteome</keyword>
<sequence length="102" mass="12002">MYEVKLEPQFQTDYRRVMREHPELKPEFRAAVRELMQTGSVSEQYRPHVLQNPGGNYNGHIDFHLSDGKTDVIVLYVPHKTNPIIRLVRMGSHDELFRGKVR</sequence>
<name>A0ABT7XGT7_9ACTN</name>
<dbReference type="InterPro" id="IPR004386">
    <property type="entry name" value="Toxin_YafQ-like"/>
</dbReference>
<evidence type="ECO:0000313" key="2">
    <source>
        <dbReference type="EMBL" id="MDN0064623.1"/>
    </source>
</evidence>
<comment type="caution">
    <text evidence="2">The sequence shown here is derived from an EMBL/GenBank/DDBJ whole genome shotgun (WGS) entry which is preliminary data.</text>
</comment>
<dbReference type="Proteomes" id="UP001168435">
    <property type="component" value="Unassembled WGS sequence"/>
</dbReference>
<dbReference type="NCBIfam" id="TIGR02385">
    <property type="entry name" value="RelE_StbE"/>
    <property type="match status" value="1"/>
</dbReference>
<dbReference type="SUPFAM" id="SSF143011">
    <property type="entry name" value="RelE-like"/>
    <property type="match status" value="1"/>
</dbReference>
<reference evidence="2" key="2">
    <citation type="submission" date="2024-05" db="EMBL/GenBank/DDBJ databases">
        <title>Identification and characterization of horizontal gene transfer across gut microbiota members of farm animals based on homology search.</title>
        <authorList>
            <person name="Schwarzerova J."/>
            <person name="Nykrynova M."/>
            <person name="Jureckova K."/>
            <person name="Cejkova D."/>
            <person name="Rychlik I."/>
        </authorList>
    </citation>
    <scope>NUCLEOTIDE SEQUENCE</scope>
    <source>
        <strain evidence="2">176_SSukc20</strain>
    </source>
</reference>
<dbReference type="EMBL" id="JAUEIQ010000010">
    <property type="protein sequence ID" value="MDN0064623.1"/>
    <property type="molecule type" value="Genomic_DNA"/>
</dbReference>
<evidence type="ECO:0000313" key="3">
    <source>
        <dbReference type="Proteomes" id="UP001168435"/>
    </source>
</evidence>
<protein>
    <submittedName>
        <fullName evidence="2">Type II toxin-antitoxin system YafQ family toxin</fullName>
    </submittedName>
</protein>
<dbReference type="Gene3D" id="3.30.2310.20">
    <property type="entry name" value="RelE-like"/>
    <property type="match status" value="1"/>
</dbReference>
<evidence type="ECO:0000256" key="1">
    <source>
        <dbReference type="ARBA" id="ARBA00022649"/>
    </source>
</evidence>
<proteinExistence type="predicted"/>
<dbReference type="RefSeq" id="WP_289836250.1">
    <property type="nucleotide sequence ID" value="NZ_JAUEIQ010000010.1"/>
</dbReference>